<dbReference type="PANTHER" id="PTHR43084">
    <property type="entry name" value="PERSULFIDE DIOXYGENASE ETHE1"/>
    <property type="match status" value="1"/>
</dbReference>
<name>A0A1Y2A8J8_9PLEO</name>
<reference evidence="3 4" key="1">
    <citation type="submission" date="2016-07" db="EMBL/GenBank/DDBJ databases">
        <title>Pervasive Adenine N6-methylation of Active Genes in Fungi.</title>
        <authorList>
            <consortium name="DOE Joint Genome Institute"/>
            <person name="Mondo S.J."/>
            <person name="Dannebaum R.O."/>
            <person name="Kuo R.C."/>
            <person name="Labutti K."/>
            <person name="Haridas S."/>
            <person name="Kuo A."/>
            <person name="Salamov A."/>
            <person name="Ahrendt S.R."/>
            <person name="Lipzen A."/>
            <person name="Sullivan W."/>
            <person name="Andreopoulos W.B."/>
            <person name="Clum A."/>
            <person name="Lindquist E."/>
            <person name="Daum C."/>
            <person name="Ramamoorthy G.K."/>
            <person name="Gryganskyi A."/>
            <person name="Culley D."/>
            <person name="Magnuson J.K."/>
            <person name="James T.Y."/>
            <person name="O'Malley M.A."/>
            <person name="Stajich J.E."/>
            <person name="Spatafora J.W."/>
            <person name="Visel A."/>
            <person name="Grigoriev I.V."/>
        </authorList>
    </citation>
    <scope>NUCLEOTIDE SEQUENCE [LARGE SCALE GENOMIC DNA]</scope>
    <source>
        <strain evidence="3 4">CBS 115471</strain>
    </source>
</reference>
<dbReference type="GO" id="GO:0070813">
    <property type="term" value="P:hydrogen sulfide metabolic process"/>
    <property type="evidence" value="ECO:0007669"/>
    <property type="project" value="TreeGrafter"/>
</dbReference>
<dbReference type="SMART" id="SM00849">
    <property type="entry name" value="Lactamase_B"/>
    <property type="match status" value="1"/>
</dbReference>
<dbReference type="InterPro" id="IPR051682">
    <property type="entry name" value="Mito_Persulfide_Diox"/>
</dbReference>
<dbReference type="Pfam" id="PF00753">
    <property type="entry name" value="Lactamase_B"/>
    <property type="match status" value="1"/>
</dbReference>
<dbReference type="Proteomes" id="UP000193144">
    <property type="component" value="Unassembled WGS sequence"/>
</dbReference>
<dbReference type="OrthoDB" id="449487at2759"/>
<dbReference type="InterPro" id="IPR036866">
    <property type="entry name" value="RibonucZ/Hydroxyglut_hydro"/>
</dbReference>
<accession>A0A1Y2A8J8</accession>
<keyword evidence="1" id="KW-0479">Metal-binding</keyword>
<dbReference type="AlphaFoldDB" id="A0A1Y2A8J8"/>
<dbReference type="FunFam" id="3.60.15.10:FF:000033">
    <property type="entry name" value="MBL fold metallo-hydrolase"/>
    <property type="match status" value="1"/>
</dbReference>
<dbReference type="PANTHER" id="PTHR43084:SF1">
    <property type="entry name" value="PERSULFIDE DIOXYGENASE ETHE1, MITOCHONDRIAL"/>
    <property type="match status" value="1"/>
</dbReference>
<proteinExistence type="predicted"/>
<dbReference type="InterPro" id="IPR044528">
    <property type="entry name" value="POD-like_MBL-fold"/>
</dbReference>
<dbReference type="InterPro" id="IPR001279">
    <property type="entry name" value="Metallo-B-lactamas"/>
</dbReference>
<keyword evidence="4" id="KW-1185">Reference proteome</keyword>
<dbReference type="GO" id="GO:0006749">
    <property type="term" value="P:glutathione metabolic process"/>
    <property type="evidence" value="ECO:0007669"/>
    <property type="project" value="InterPro"/>
</dbReference>
<gene>
    <name evidence="3" type="ORF">BCR34DRAFT_553951</name>
</gene>
<feature type="domain" description="Metallo-beta-lactamase" evidence="2">
    <location>
        <begin position="18"/>
        <end position="212"/>
    </location>
</feature>
<dbReference type="EMBL" id="MCFA01000006">
    <property type="protein sequence ID" value="ORY18637.1"/>
    <property type="molecule type" value="Genomic_DNA"/>
</dbReference>
<dbReference type="GO" id="GO:0046872">
    <property type="term" value="F:metal ion binding"/>
    <property type="evidence" value="ECO:0007669"/>
    <property type="project" value="UniProtKB-KW"/>
</dbReference>
<evidence type="ECO:0000256" key="1">
    <source>
        <dbReference type="ARBA" id="ARBA00022723"/>
    </source>
</evidence>
<dbReference type="SUPFAM" id="SSF56281">
    <property type="entry name" value="Metallo-hydrolase/oxidoreductase"/>
    <property type="match status" value="1"/>
</dbReference>
<dbReference type="CDD" id="cd07724">
    <property type="entry name" value="POD-like_MBL-fold"/>
    <property type="match status" value="1"/>
</dbReference>
<sequence length="310" mass="34614">MPQSLQPEIHTIFEPNTSTWQYIIADPSTKDAAIVDSVLDFNIPTSTITTASADNILDVAKANEYKITYILETHAHADHLTASKYIQQTLARAGNPRPQICIGKRIEQVQRTFATKYHIDETEYVGVFDKLLEDGERLPLGKLEIEVLHLPGHTPDHVGYVIGSNVFTGDSLFLPDVGSARCDFPGGDATALFKSMTRLLALPADCRLYSGHDYPPNEGDGRKEPQAFATVAEQREKNKHVHDGVTLDEFVQWRTARDATLGEPRLLHQALQFNIRAGQLPSKSEHGHRFFHVPLKVPEEAWTWGIETQG</sequence>
<organism evidence="3 4">
    <name type="scientific">Clohesyomyces aquaticus</name>
    <dbReference type="NCBI Taxonomy" id="1231657"/>
    <lineage>
        <taxon>Eukaryota</taxon>
        <taxon>Fungi</taxon>
        <taxon>Dikarya</taxon>
        <taxon>Ascomycota</taxon>
        <taxon>Pezizomycotina</taxon>
        <taxon>Dothideomycetes</taxon>
        <taxon>Pleosporomycetidae</taxon>
        <taxon>Pleosporales</taxon>
        <taxon>Lindgomycetaceae</taxon>
        <taxon>Clohesyomyces</taxon>
    </lineage>
</organism>
<protein>
    <submittedName>
        <fullName evidence="3">Beta-lactamase-like protein</fullName>
    </submittedName>
</protein>
<dbReference type="Gene3D" id="3.60.15.10">
    <property type="entry name" value="Ribonuclease Z/Hydroxyacylglutathione hydrolase-like"/>
    <property type="match status" value="1"/>
</dbReference>
<evidence type="ECO:0000313" key="3">
    <source>
        <dbReference type="EMBL" id="ORY18637.1"/>
    </source>
</evidence>
<comment type="caution">
    <text evidence="3">The sequence shown here is derived from an EMBL/GenBank/DDBJ whole genome shotgun (WGS) entry which is preliminary data.</text>
</comment>
<dbReference type="STRING" id="1231657.A0A1Y2A8J8"/>
<dbReference type="GO" id="GO:0050313">
    <property type="term" value="F:sulfur dioxygenase activity"/>
    <property type="evidence" value="ECO:0007669"/>
    <property type="project" value="InterPro"/>
</dbReference>
<evidence type="ECO:0000313" key="4">
    <source>
        <dbReference type="Proteomes" id="UP000193144"/>
    </source>
</evidence>
<evidence type="ECO:0000259" key="2">
    <source>
        <dbReference type="SMART" id="SM00849"/>
    </source>
</evidence>